<dbReference type="OrthoDB" id="62420at2"/>
<evidence type="ECO:0000256" key="9">
    <source>
        <dbReference type="ARBA" id="ARBA00031636"/>
    </source>
</evidence>
<keyword evidence="8 10" id="KW-0472">Membrane</keyword>
<dbReference type="GO" id="GO:0006811">
    <property type="term" value="P:monoatomic ion transport"/>
    <property type="evidence" value="ECO:0007669"/>
    <property type="project" value="UniProtKB-KW"/>
</dbReference>
<dbReference type="GO" id="GO:0005886">
    <property type="term" value="C:plasma membrane"/>
    <property type="evidence" value="ECO:0007669"/>
    <property type="project" value="UniProtKB-SubCell"/>
</dbReference>
<dbReference type="AlphaFoldDB" id="A0A5C1Q8F0"/>
<dbReference type="NCBIfam" id="TIGR00797">
    <property type="entry name" value="matE"/>
    <property type="match status" value="1"/>
</dbReference>
<dbReference type="EMBL" id="CP035807">
    <property type="protein sequence ID" value="QEN04325.1"/>
    <property type="molecule type" value="Genomic_DNA"/>
</dbReference>
<dbReference type="PIRSF" id="PIRSF006603">
    <property type="entry name" value="DinF"/>
    <property type="match status" value="1"/>
</dbReference>
<evidence type="ECO:0000256" key="7">
    <source>
        <dbReference type="ARBA" id="ARBA00023065"/>
    </source>
</evidence>
<dbReference type="RefSeq" id="WP_149567573.1">
    <property type="nucleotide sequence ID" value="NZ_CP035807.1"/>
</dbReference>
<evidence type="ECO:0000256" key="1">
    <source>
        <dbReference type="ARBA" id="ARBA00004651"/>
    </source>
</evidence>
<feature type="transmembrane region" description="Helical" evidence="10">
    <location>
        <begin position="311"/>
        <end position="330"/>
    </location>
</feature>
<feature type="transmembrane region" description="Helical" evidence="10">
    <location>
        <begin position="161"/>
        <end position="182"/>
    </location>
</feature>
<evidence type="ECO:0000256" key="2">
    <source>
        <dbReference type="ARBA" id="ARBA00022448"/>
    </source>
</evidence>
<sequence length="444" mass="48250">MISIQYKEIGRFTIPCITELMLFSMISVVNLIMVGRLGPQAISAVGLTSQPINISLAVFQSFNIGATALIARYVGAKNYIKAKSVIIQTLQISILMGVTLTIPVFVFARQIVLFMGANKDSIEGATIYMKFMAIGILFQIIPLAISSLFRGAGDSKNPMIINIVANLINVILGYLLIFGNLGFPRLGILGAGIAATSAKVVQTVIAIILLFVTKLDIRLDQNISLGFDKKIIGKIINIGSASAAEQIILRVGFFLYTKTIANLGTIAFAAHQVCLNISNLSTNFGHALGMASTSFTGRLLGAKEKKLTIEYIVKLILIGLGISGIISLFFLFKGQAIASFYTDDTDVIELLVPVIIILAIINPAQNSLLVLSGALKGAGETRWPLLTSLIGLIFIRLPLVYLFIKVFNLGLYGAWIATVIEKYISLIILRFAFRKGKWRDREII</sequence>
<dbReference type="InterPro" id="IPR050222">
    <property type="entry name" value="MATE_MdtK"/>
</dbReference>
<reference evidence="11 12" key="1">
    <citation type="submission" date="2019-02" db="EMBL/GenBank/DDBJ databases">
        <authorList>
            <person name="Fomenkov A."/>
            <person name="Dubinina G."/>
            <person name="Grabovich M."/>
            <person name="Vincze T."/>
            <person name="Roberts R.J."/>
        </authorList>
    </citation>
    <scope>NUCLEOTIDE SEQUENCE [LARGE SCALE GENOMIC DNA]</scope>
    <source>
        <strain evidence="11 12">P</strain>
    </source>
</reference>
<evidence type="ECO:0000256" key="6">
    <source>
        <dbReference type="ARBA" id="ARBA00022989"/>
    </source>
</evidence>
<comment type="subcellular location">
    <subcellularLocation>
        <location evidence="1">Cell membrane</location>
        <topology evidence="1">Multi-pass membrane protein</topology>
    </subcellularLocation>
</comment>
<protein>
    <recommendedName>
        <fullName evidence="9">Multidrug-efflux transporter</fullName>
    </recommendedName>
</protein>
<keyword evidence="2" id="KW-0813">Transport</keyword>
<dbReference type="InterPro" id="IPR048279">
    <property type="entry name" value="MdtK-like"/>
</dbReference>
<gene>
    <name evidence="11" type="ORF">EW093_06285</name>
</gene>
<dbReference type="CDD" id="cd13137">
    <property type="entry name" value="MATE_NorM_like"/>
    <property type="match status" value="1"/>
</dbReference>
<organism evidence="11 12">
    <name type="scientific">Thiospirochaeta perfilievii</name>
    <dbReference type="NCBI Taxonomy" id="252967"/>
    <lineage>
        <taxon>Bacteria</taxon>
        <taxon>Pseudomonadati</taxon>
        <taxon>Spirochaetota</taxon>
        <taxon>Spirochaetia</taxon>
        <taxon>Spirochaetales</taxon>
        <taxon>Spirochaetaceae</taxon>
        <taxon>Thiospirochaeta</taxon>
    </lineage>
</organism>
<evidence type="ECO:0000256" key="4">
    <source>
        <dbReference type="ARBA" id="ARBA00022475"/>
    </source>
</evidence>
<evidence type="ECO:0000256" key="8">
    <source>
        <dbReference type="ARBA" id="ARBA00023136"/>
    </source>
</evidence>
<feature type="transmembrane region" description="Helical" evidence="10">
    <location>
        <begin position="86"/>
        <end position="107"/>
    </location>
</feature>
<reference evidence="11 12" key="2">
    <citation type="submission" date="2019-09" db="EMBL/GenBank/DDBJ databases">
        <title>Complete Genome Sequence and Methylome Analysis of free living Spirochaetas.</title>
        <authorList>
            <person name="Leshcheva N."/>
            <person name="Mikheeva N."/>
        </authorList>
    </citation>
    <scope>NUCLEOTIDE SEQUENCE [LARGE SCALE GENOMIC DNA]</scope>
    <source>
        <strain evidence="11 12">P</strain>
    </source>
</reference>
<dbReference type="InterPro" id="IPR002528">
    <property type="entry name" value="MATE_fam"/>
</dbReference>
<name>A0A5C1Q8F0_9SPIO</name>
<keyword evidence="6 10" id="KW-1133">Transmembrane helix</keyword>
<feature type="transmembrane region" description="Helical" evidence="10">
    <location>
        <begin position="350"/>
        <end position="371"/>
    </location>
</feature>
<feature type="transmembrane region" description="Helical" evidence="10">
    <location>
        <begin position="188"/>
        <end position="212"/>
    </location>
</feature>
<feature type="transmembrane region" description="Helical" evidence="10">
    <location>
        <begin position="12"/>
        <end position="34"/>
    </location>
</feature>
<dbReference type="KEGG" id="sper:EW093_06285"/>
<dbReference type="Pfam" id="PF01554">
    <property type="entry name" value="MatE"/>
    <property type="match status" value="2"/>
</dbReference>
<dbReference type="GO" id="GO:0042910">
    <property type="term" value="F:xenobiotic transmembrane transporter activity"/>
    <property type="evidence" value="ECO:0007669"/>
    <property type="project" value="InterPro"/>
</dbReference>
<keyword evidence="3" id="KW-0050">Antiport</keyword>
<dbReference type="PANTHER" id="PTHR43298:SF2">
    <property type="entry name" value="FMN_FAD EXPORTER YEEO-RELATED"/>
    <property type="match status" value="1"/>
</dbReference>
<keyword evidence="4" id="KW-1003">Cell membrane</keyword>
<evidence type="ECO:0000313" key="11">
    <source>
        <dbReference type="EMBL" id="QEN04325.1"/>
    </source>
</evidence>
<keyword evidence="5 10" id="KW-0812">Transmembrane</keyword>
<dbReference type="GO" id="GO:0015297">
    <property type="term" value="F:antiporter activity"/>
    <property type="evidence" value="ECO:0007669"/>
    <property type="project" value="UniProtKB-KW"/>
</dbReference>
<accession>A0A5C1Q8F0</accession>
<evidence type="ECO:0000256" key="10">
    <source>
        <dbReference type="SAM" id="Phobius"/>
    </source>
</evidence>
<dbReference type="PANTHER" id="PTHR43298">
    <property type="entry name" value="MULTIDRUG RESISTANCE PROTEIN NORM-RELATED"/>
    <property type="match status" value="1"/>
</dbReference>
<feature type="transmembrane region" description="Helical" evidence="10">
    <location>
        <begin position="410"/>
        <end position="433"/>
    </location>
</feature>
<proteinExistence type="predicted"/>
<evidence type="ECO:0000256" key="5">
    <source>
        <dbReference type="ARBA" id="ARBA00022692"/>
    </source>
</evidence>
<dbReference type="Proteomes" id="UP000323824">
    <property type="component" value="Chromosome"/>
</dbReference>
<keyword evidence="7" id="KW-0406">Ion transport</keyword>
<evidence type="ECO:0000313" key="12">
    <source>
        <dbReference type="Proteomes" id="UP000323824"/>
    </source>
</evidence>
<feature type="transmembrane region" description="Helical" evidence="10">
    <location>
        <begin position="127"/>
        <end position="149"/>
    </location>
</feature>
<keyword evidence="12" id="KW-1185">Reference proteome</keyword>
<evidence type="ECO:0000256" key="3">
    <source>
        <dbReference type="ARBA" id="ARBA00022449"/>
    </source>
</evidence>
<feature type="transmembrane region" description="Helical" evidence="10">
    <location>
        <begin position="54"/>
        <end position="74"/>
    </location>
</feature>
<feature type="transmembrane region" description="Helical" evidence="10">
    <location>
        <begin position="383"/>
        <end position="404"/>
    </location>
</feature>